<dbReference type="CDD" id="cd01557">
    <property type="entry name" value="BCAT_beta_family"/>
    <property type="match status" value="1"/>
</dbReference>
<keyword evidence="10 19" id="KW-0028">Amino-acid biosynthesis</keyword>
<dbReference type="EMBL" id="WRPA01000020">
    <property type="protein sequence ID" value="MXR70494.1"/>
    <property type="molecule type" value="Genomic_DNA"/>
</dbReference>
<evidence type="ECO:0000256" key="13">
    <source>
        <dbReference type="ARBA" id="ARBA00023304"/>
    </source>
</evidence>
<organism evidence="20 21">
    <name type="scientific">Shewanella insulae</name>
    <dbReference type="NCBI Taxonomy" id="2681496"/>
    <lineage>
        <taxon>Bacteria</taxon>
        <taxon>Pseudomonadati</taxon>
        <taxon>Pseudomonadota</taxon>
        <taxon>Gammaproteobacteria</taxon>
        <taxon>Alteromonadales</taxon>
        <taxon>Shewanellaceae</taxon>
        <taxon>Shewanella</taxon>
    </lineage>
</organism>
<dbReference type="EC" id="2.6.1.42" evidence="7 19"/>
<dbReference type="GO" id="GO:0005829">
    <property type="term" value="C:cytosol"/>
    <property type="evidence" value="ECO:0007669"/>
    <property type="project" value="TreeGrafter"/>
</dbReference>
<evidence type="ECO:0000256" key="11">
    <source>
        <dbReference type="ARBA" id="ARBA00022679"/>
    </source>
</evidence>
<comment type="pathway">
    <text evidence="3 19">Amino-acid biosynthesis; L-isoleucine biosynthesis; L-isoleucine from 2-oxobutanoate: step 4/4.</text>
</comment>
<dbReference type="UniPathway" id="UPA00048">
    <property type="reaction ID" value="UER00073"/>
</dbReference>
<evidence type="ECO:0000256" key="7">
    <source>
        <dbReference type="ARBA" id="ARBA00013053"/>
    </source>
</evidence>
<dbReference type="InterPro" id="IPR043132">
    <property type="entry name" value="BCAT-like_C"/>
</dbReference>
<keyword evidence="11 19" id="KW-0808">Transferase</keyword>
<evidence type="ECO:0000256" key="1">
    <source>
        <dbReference type="ARBA" id="ARBA00001933"/>
    </source>
</evidence>
<dbReference type="AlphaFoldDB" id="A0A6L7I3H6"/>
<keyword evidence="21" id="KW-1185">Reference proteome</keyword>
<reference evidence="20 21" key="1">
    <citation type="submission" date="2019-12" db="EMBL/GenBank/DDBJ databases">
        <title>Shewanella insulae sp. nov., isolated from a tidal flat.</title>
        <authorList>
            <person name="Yoon J.-H."/>
        </authorList>
    </citation>
    <scope>NUCLEOTIDE SEQUENCE [LARGE SCALE GENOMIC DNA]</scope>
    <source>
        <strain evidence="20 21">JBTF-M18</strain>
    </source>
</reference>
<dbReference type="InterPro" id="IPR001544">
    <property type="entry name" value="Aminotrans_IV"/>
</dbReference>
<dbReference type="RefSeq" id="WP_160798519.1">
    <property type="nucleotide sequence ID" value="NZ_WRPA01000020.1"/>
</dbReference>
<dbReference type="InterPro" id="IPR005785">
    <property type="entry name" value="B_amino_transI"/>
</dbReference>
<evidence type="ECO:0000313" key="20">
    <source>
        <dbReference type="EMBL" id="MXR70494.1"/>
    </source>
</evidence>
<dbReference type="UniPathway" id="UPA00047">
    <property type="reaction ID" value="UER00058"/>
</dbReference>
<evidence type="ECO:0000256" key="15">
    <source>
        <dbReference type="ARBA" id="ARBA00048798"/>
    </source>
</evidence>
<comment type="pathway">
    <text evidence="4 19">Amino-acid biosynthesis; L-valine biosynthesis; L-valine from pyruvate: step 4/4.</text>
</comment>
<protein>
    <recommendedName>
        <fullName evidence="8 19">Branched-chain-amino-acid aminotransferase</fullName>
        <shortName evidence="19">BCAT</shortName>
        <ecNumber evidence="7 19">2.6.1.42</ecNumber>
    </recommendedName>
</protein>
<comment type="function">
    <text evidence="2 19">Acts on leucine, isoleucine and valine.</text>
</comment>
<dbReference type="GO" id="GO:0006532">
    <property type="term" value="P:aspartate biosynthetic process"/>
    <property type="evidence" value="ECO:0007669"/>
    <property type="project" value="TreeGrafter"/>
</dbReference>
<evidence type="ECO:0000256" key="4">
    <source>
        <dbReference type="ARBA" id="ARBA00004931"/>
    </source>
</evidence>
<dbReference type="GO" id="GO:0009099">
    <property type="term" value="P:L-valine biosynthetic process"/>
    <property type="evidence" value="ECO:0007669"/>
    <property type="project" value="UniProtKB-UniPathway"/>
</dbReference>
<comment type="similarity">
    <text evidence="6 17">Belongs to the class-IV pyridoxal-phosphate-dependent aminotransferase family.</text>
</comment>
<evidence type="ECO:0000256" key="14">
    <source>
        <dbReference type="ARBA" id="ARBA00048212"/>
    </source>
</evidence>
<keyword evidence="13 19" id="KW-0100">Branched-chain amino acid biosynthesis</keyword>
<dbReference type="InterPro" id="IPR018300">
    <property type="entry name" value="Aminotrans_IV_CS"/>
</dbReference>
<dbReference type="GO" id="GO:0004084">
    <property type="term" value="F:branched-chain-amino-acid transaminase activity"/>
    <property type="evidence" value="ECO:0007669"/>
    <property type="project" value="UniProtKB-EC"/>
</dbReference>
<dbReference type="SUPFAM" id="SSF56752">
    <property type="entry name" value="D-aminoacid aminotransferase-like PLP-dependent enzymes"/>
    <property type="match status" value="1"/>
</dbReference>
<dbReference type="GO" id="GO:0009097">
    <property type="term" value="P:isoleucine biosynthetic process"/>
    <property type="evidence" value="ECO:0007669"/>
    <property type="project" value="UniProtKB-UniPathway"/>
</dbReference>
<dbReference type="UniPathway" id="UPA00049">
    <property type="reaction ID" value="UER00062"/>
</dbReference>
<comment type="cofactor">
    <cofactor evidence="1 18">
        <name>pyridoxal 5'-phosphate</name>
        <dbReference type="ChEBI" id="CHEBI:597326"/>
    </cofactor>
</comment>
<evidence type="ECO:0000256" key="9">
    <source>
        <dbReference type="ARBA" id="ARBA00022576"/>
    </source>
</evidence>
<evidence type="ECO:0000256" key="19">
    <source>
        <dbReference type="RuleBase" id="RU364094"/>
    </source>
</evidence>
<keyword evidence="12 18" id="KW-0663">Pyridoxal phosphate</keyword>
<name>A0A6L7I3H6_9GAMM</name>
<comment type="catalytic activity">
    <reaction evidence="15 19">
        <text>L-isoleucine + 2-oxoglutarate = (S)-3-methyl-2-oxopentanoate + L-glutamate</text>
        <dbReference type="Rhea" id="RHEA:24801"/>
        <dbReference type="ChEBI" id="CHEBI:16810"/>
        <dbReference type="ChEBI" id="CHEBI:29985"/>
        <dbReference type="ChEBI" id="CHEBI:35146"/>
        <dbReference type="ChEBI" id="CHEBI:58045"/>
        <dbReference type="EC" id="2.6.1.42"/>
    </reaction>
</comment>
<evidence type="ECO:0000256" key="5">
    <source>
        <dbReference type="ARBA" id="ARBA00005072"/>
    </source>
</evidence>
<evidence type="ECO:0000256" key="12">
    <source>
        <dbReference type="ARBA" id="ARBA00022898"/>
    </source>
</evidence>
<dbReference type="FunFam" id="3.30.470.10:FF:000001">
    <property type="entry name" value="Branched-chain-amino-acid aminotransferase"/>
    <property type="match status" value="1"/>
</dbReference>
<evidence type="ECO:0000256" key="16">
    <source>
        <dbReference type="ARBA" id="ARBA00049229"/>
    </source>
</evidence>
<evidence type="ECO:0000256" key="18">
    <source>
        <dbReference type="RuleBase" id="RU004516"/>
    </source>
</evidence>
<dbReference type="NCBIfam" id="TIGR01122">
    <property type="entry name" value="ilvE_I"/>
    <property type="match status" value="1"/>
</dbReference>
<evidence type="ECO:0000256" key="10">
    <source>
        <dbReference type="ARBA" id="ARBA00022605"/>
    </source>
</evidence>
<comment type="catalytic activity">
    <reaction evidence="16 19">
        <text>L-leucine + 2-oxoglutarate = 4-methyl-2-oxopentanoate + L-glutamate</text>
        <dbReference type="Rhea" id="RHEA:18321"/>
        <dbReference type="ChEBI" id="CHEBI:16810"/>
        <dbReference type="ChEBI" id="CHEBI:17865"/>
        <dbReference type="ChEBI" id="CHEBI:29985"/>
        <dbReference type="ChEBI" id="CHEBI:57427"/>
        <dbReference type="EC" id="2.6.1.42"/>
    </reaction>
</comment>
<keyword evidence="9 19" id="KW-0032">Aminotransferase</keyword>
<dbReference type="PROSITE" id="PS00770">
    <property type="entry name" value="AA_TRANSFER_CLASS_4"/>
    <property type="match status" value="1"/>
</dbReference>
<dbReference type="InterPro" id="IPR033939">
    <property type="entry name" value="BCAT_family"/>
</dbReference>
<evidence type="ECO:0000256" key="2">
    <source>
        <dbReference type="ARBA" id="ARBA00003109"/>
    </source>
</evidence>
<dbReference type="NCBIfam" id="NF005146">
    <property type="entry name" value="PRK06606.1"/>
    <property type="match status" value="1"/>
</dbReference>
<dbReference type="InterPro" id="IPR043131">
    <property type="entry name" value="BCAT-like_N"/>
</dbReference>
<dbReference type="PANTHER" id="PTHR42743">
    <property type="entry name" value="AMINO-ACID AMINOTRANSFERASE"/>
    <property type="match status" value="1"/>
</dbReference>
<dbReference type="InterPro" id="IPR050571">
    <property type="entry name" value="Class-IV_PLP-Dep_Aminotrnsfr"/>
</dbReference>
<dbReference type="GO" id="GO:0009098">
    <property type="term" value="P:L-leucine biosynthetic process"/>
    <property type="evidence" value="ECO:0007669"/>
    <property type="project" value="UniProtKB-UniPathway"/>
</dbReference>
<evidence type="ECO:0000256" key="17">
    <source>
        <dbReference type="RuleBase" id="RU004106"/>
    </source>
</evidence>
<sequence length="307" mass="33612">MPAKTAELIWFNGEIMPWGDAKVHVMSHALHYGTSVFEGIRVYDTPQGPAGFRLTDHVQRLYDSAKIYRMPVPYSFDETMQACRDIVKSNRLDSAYIRPLVFFGDVGMGITPPKDAQCDLMVAAFPWGAYLGEDSMERGVDVAVTSWNRLAPNTIPTGAKAGGNYLSSLQISTEAKRNGFDEGIALDVNGLVSEGAGANLFVVKKNKLYTPPATAAILLGITRDTIMTLARDLGYEVVEEPMSREFLYLADEIFMTGTAAEIVPVRSVDRIEVGAGGRGPVTQALQASFFGLFNGETQDKWGWLEPL</sequence>
<dbReference type="Pfam" id="PF01063">
    <property type="entry name" value="Aminotran_4"/>
    <property type="match status" value="1"/>
</dbReference>
<evidence type="ECO:0000256" key="3">
    <source>
        <dbReference type="ARBA" id="ARBA00004824"/>
    </source>
</evidence>
<accession>A0A6L7I3H6</accession>
<dbReference type="Gene3D" id="3.30.470.10">
    <property type="match status" value="1"/>
</dbReference>
<evidence type="ECO:0000256" key="6">
    <source>
        <dbReference type="ARBA" id="ARBA00009320"/>
    </source>
</evidence>
<dbReference type="Proteomes" id="UP000474778">
    <property type="component" value="Unassembled WGS sequence"/>
</dbReference>
<dbReference type="FunFam" id="3.20.10.10:FF:000001">
    <property type="entry name" value="Branched-chain-amino-acid aminotransferase"/>
    <property type="match status" value="1"/>
</dbReference>
<comment type="pathway">
    <text evidence="5 19">Amino-acid biosynthesis; L-leucine biosynthesis; L-leucine from 3-methyl-2-oxobutanoate: step 4/4.</text>
</comment>
<dbReference type="InterPro" id="IPR036038">
    <property type="entry name" value="Aminotransferase-like"/>
</dbReference>
<proteinExistence type="inferred from homology"/>
<evidence type="ECO:0000313" key="21">
    <source>
        <dbReference type="Proteomes" id="UP000474778"/>
    </source>
</evidence>
<comment type="catalytic activity">
    <reaction evidence="14 19">
        <text>L-valine + 2-oxoglutarate = 3-methyl-2-oxobutanoate + L-glutamate</text>
        <dbReference type="Rhea" id="RHEA:24813"/>
        <dbReference type="ChEBI" id="CHEBI:11851"/>
        <dbReference type="ChEBI" id="CHEBI:16810"/>
        <dbReference type="ChEBI" id="CHEBI:29985"/>
        <dbReference type="ChEBI" id="CHEBI:57762"/>
        <dbReference type="EC" id="2.6.1.42"/>
    </reaction>
</comment>
<evidence type="ECO:0000256" key="8">
    <source>
        <dbReference type="ARBA" id="ARBA00018179"/>
    </source>
</evidence>
<dbReference type="PANTHER" id="PTHR42743:SF11">
    <property type="entry name" value="AMINODEOXYCHORISMATE LYASE"/>
    <property type="match status" value="1"/>
</dbReference>
<gene>
    <name evidence="19" type="primary">ilvE</name>
    <name evidence="20" type="ORF">GNT65_17710</name>
</gene>
<comment type="caution">
    <text evidence="20">The sequence shown here is derived from an EMBL/GenBank/DDBJ whole genome shotgun (WGS) entry which is preliminary data.</text>
</comment>
<dbReference type="Gene3D" id="3.20.10.10">
    <property type="entry name" value="D-amino Acid Aminotransferase, subunit A, domain 2"/>
    <property type="match status" value="1"/>
</dbReference>